<comment type="caution">
    <text evidence="1">The sequence shown here is derived from an EMBL/GenBank/DDBJ whole genome shotgun (WGS) entry which is preliminary data.</text>
</comment>
<keyword evidence="2" id="KW-1185">Reference proteome</keyword>
<protein>
    <submittedName>
        <fullName evidence="1">Uncharacterized protein</fullName>
    </submittedName>
</protein>
<evidence type="ECO:0000313" key="2">
    <source>
        <dbReference type="Proteomes" id="UP000799754"/>
    </source>
</evidence>
<sequence>MLKATISKPPCCIRLLLHVCISASRAYHLSVGVNKRCAIGYSTICSWLHLAAEFAASFHCGGVFTFSTLIIISLIATLDTRS</sequence>
<reference evidence="1" key="1">
    <citation type="journal article" date="2020" name="Stud. Mycol.">
        <title>101 Dothideomycetes genomes: a test case for predicting lifestyles and emergence of pathogens.</title>
        <authorList>
            <person name="Haridas S."/>
            <person name="Albert R."/>
            <person name="Binder M."/>
            <person name="Bloem J."/>
            <person name="Labutti K."/>
            <person name="Salamov A."/>
            <person name="Andreopoulos B."/>
            <person name="Baker S."/>
            <person name="Barry K."/>
            <person name="Bills G."/>
            <person name="Bluhm B."/>
            <person name="Cannon C."/>
            <person name="Castanera R."/>
            <person name="Culley D."/>
            <person name="Daum C."/>
            <person name="Ezra D."/>
            <person name="Gonzalez J."/>
            <person name="Henrissat B."/>
            <person name="Kuo A."/>
            <person name="Liang C."/>
            <person name="Lipzen A."/>
            <person name="Lutzoni F."/>
            <person name="Magnuson J."/>
            <person name="Mondo S."/>
            <person name="Nolan M."/>
            <person name="Ohm R."/>
            <person name="Pangilinan J."/>
            <person name="Park H.-J."/>
            <person name="Ramirez L."/>
            <person name="Alfaro M."/>
            <person name="Sun H."/>
            <person name="Tritt A."/>
            <person name="Yoshinaga Y."/>
            <person name="Zwiers L.-H."/>
            <person name="Turgeon B."/>
            <person name="Goodwin S."/>
            <person name="Spatafora J."/>
            <person name="Crous P."/>
            <person name="Grigoriev I."/>
        </authorList>
    </citation>
    <scope>NUCLEOTIDE SEQUENCE</scope>
    <source>
        <strain evidence="1">CBS 525.71</strain>
    </source>
</reference>
<accession>A0ACB6SFE6</accession>
<gene>
    <name evidence="1" type="ORF">BU25DRAFT_149571</name>
</gene>
<name>A0ACB6SFE6_9PLEO</name>
<evidence type="ECO:0000313" key="1">
    <source>
        <dbReference type="EMBL" id="KAF2632335.1"/>
    </source>
</evidence>
<organism evidence="1 2">
    <name type="scientific">Macroventuria anomochaeta</name>
    <dbReference type="NCBI Taxonomy" id="301207"/>
    <lineage>
        <taxon>Eukaryota</taxon>
        <taxon>Fungi</taxon>
        <taxon>Dikarya</taxon>
        <taxon>Ascomycota</taxon>
        <taxon>Pezizomycotina</taxon>
        <taxon>Dothideomycetes</taxon>
        <taxon>Pleosporomycetidae</taxon>
        <taxon>Pleosporales</taxon>
        <taxon>Pleosporineae</taxon>
        <taxon>Didymellaceae</taxon>
        <taxon>Macroventuria</taxon>
    </lineage>
</organism>
<dbReference type="Proteomes" id="UP000799754">
    <property type="component" value="Unassembled WGS sequence"/>
</dbReference>
<dbReference type="EMBL" id="MU006703">
    <property type="protein sequence ID" value="KAF2632335.1"/>
    <property type="molecule type" value="Genomic_DNA"/>
</dbReference>
<proteinExistence type="predicted"/>